<organism evidence="3">
    <name type="scientific">Aspergillus niger</name>
    <dbReference type="NCBI Taxonomy" id="5061"/>
    <lineage>
        <taxon>Eukaryota</taxon>
        <taxon>Fungi</taxon>
        <taxon>Dikarya</taxon>
        <taxon>Ascomycota</taxon>
        <taxon>Pezizomycotina</taxon>
        <taxon>Eurotiomycetes</taxon>
        <taxon>Eurotiomycetidae</taxon>
        <taxon>Eurotiales</taxon>
        <taxon>Aspergillaceae</taxon>
        <taxon>Aspergillus</taxon>
        <taxon>Aspergillus subgen. Circumdati</taxon>
    </lineage>
</organism>
<evidence type="ECO:0000256" key="2">
    <source>
        <dbReference type="SAM" id="SignalP"/>
    </source>
</evidence>
<feature type="region of interest" description="Disordered" evidence="1">
    <location>
        <begin position="20"/>
        <end position="60"/>
    </location>
</feature>
<evidence type="ECO:0000313" key="3">
    <source>
        <dbReference type="RefSeq" id="XP_059600048.1"/>
    </source>
</evidence>
<feature type="chain" id="PRO_5044758481" evidence="2">
    <location>
        <begin position="24"/>
        <end position="143"/>
    </location>
</feature>
<reference evidence="3" key="1">
    <citation type="submission" date="2025-02" db="EMBL/GenBank/DDBJ databases">
        <authorList>
            <consortium name="NCBI Genome Project"/>
        </authorList>
    </citation>
    <scope>NUCLEOTIDE SEQUENCE</scope>
</reference>
<accession>A0AAJ8DXT0</accession>
<reference evidence="3" key="2">
    <citation type="submission" date="2025-08" db="UniProtKB">
        <authorList>
            <consortium name="RefSeq"/>
        </authorList>
    </citation>
    <scope>IDENTIFICATION</scope>
</reference>
<dbReference type="AlphaFoldDB" id="A0AAJ8DXT0"/>
<dbReference type="GeneID" id="84590403"/>
<dbReference type="VEuPathDB" id="FungiDB:An02g09360"/>
<dbReference type="RefSeq" id="XP_059600048.1">
    <property type="nucleotide sequence ID" value="XM_059746492.1"/>
</dbReference>
<protein>
    <submittedName>
        <fullName evidence="3">Uncharacterized protein</fullName>
    </submittedName>
</protein>
<sequence length="143" mass="15688">MLIILTLFIRILATGSLWPPTHETPESNVPPSTSSSPGESKKLYDRLGPPDAERRNHGKGNAVETWLDLPRFFLFGAFNWEENEYDEPRSMTCNVTSLAFSGVHLVAWNWEFLSDTTACSGASLALISTIPGVLLVYCATGLG</sequence>
<feature type="signal peptide" evidence="2">
    <location>
        <begin position="1"/>
        <end position="23"/>
    </location>
</feature>
<gene>
    <name evidence="3" type="ORF">An02g09360</name>
</gene>
<evidence type="ECO:0000256" key="1">
    <source>
        <dbReference type="SAM" id="MobiDB-lite"/>
    </source>
</evidence>
<proteinExistence type="predicted"/>
<feature type="compositionally biased region" description="Polar residues" evidence="1">
    <location>
        <begin position="26"/>
        <end position="38"/>
    </location>
</feature>
<name>A0AAJ8DXT0_ASPNG</name>
<dbReference type="KEGG" id="ang:An02g09360"/>
<keyword evidence="2" id="KW-0732">Signal</keyword>